<organism evidence="2 3">
    <name type="scientific">Plectosphaerella cucumerina</name>
    <dbReference type="NCBI Taxonomy" id="40658"/>
    <lineage>
        <taxon>Eukaryota</taxon>
        <taxon>Fungi</taxon>
        <taxon>Dikarya</taxon>
        <taxon>Ascomycota</taxon>
        <taxon>Pezizomycotina</taxon>
        <taxon>Sordariomycetes</taxon>
        <taxon>Hypocreomycetidae</taxon>
        <taxon>Glomerellales</taxon>
        <taxon>Plectosphaerellaceae</taxon>
        <taxon>Plectosphaerella</taxon>
    </lineage>
</organism>
<feature type="compositionally biased region" description="Basic and acidic residues" evidence="1">
    <location>
        <begin position="506"/>
        <end position="525"/>
    </location>
</feature>
<proteinExistence type="predicted"/>
<evidence type="ECO:0008006" key="4">
    <source>
        <dbReference type="Google" id="ProtNLM"/>
    </source>
</evidence>
<sequence length="540" mass="60583">MDFHRAPTATDGSVPLGGSPSMTPPATSTDVVAVRTTTRSPFPLLDLPVEIFTRVAELMDEEQVILFAATNRACWAIYVRYILPRRRRTWERSINHLVFLMRDTLTDVACSGHPFIHQIDLDDDRPWNTQMHGWCENSYPLTGLNASGVWFTNHVYVRHSVVETILKFVRAYDRLDIRQRQYLTRLLTPYTLPQAPYLAVYARRKGSEKDHLSLNIQETVYALILMGTSEMHIFKVQPQFELAVVMRRDADAEGGRAPHVVARTTWTMTRTARSDIPEDASFGAIRLGRSRSVSSAVETRGPGEMTYWPLNVFWNEVAGVLQGKVATMADRVGEHLEWSSTTEPLWYAVDFTTADTLTITALRDLGGQGMPFSQNWLHLVSFSGHSEPPFDMRDLGEAYERDRWVAPEPPKSPPNTPPPEPPPPPPRSPCRLASFLIHSSRNCLSASFFPSTTFVATCASCASKLSSVGTDVIMYVMPNPARMTSGASNSTVQKPTPPSASPTPDSIRDRTRGSTTRQVEHHDVVQRVMRGVRADEERSW</sequence>
<keyword evidence="3" id="KW-1185">Reference proteome</keyword>
<accession>A0A8K0TE85</accession>
<dbReference type="EMBL" id="JAGPXD010000004">
    <property type="protein sequence ID" value="KAH7358546.1"/>
    <property type="molecule type" value="Genomic_DNA"/>
</dbReference>
<dbReference type="Proteomes" id="UP000813385">
    <property type="component" value="Unassembled WGS sequence"/>
</dbReference>
<feature type="region of interest" description="Disordered" evidence="1">
    <location>
        <begin position="405"/>
        <end position="430"/>
    </location>
</feature>
<feature type="compositionally biased region" description="Polar residues" evidence="1">
    <location>
        <begin position="20"/>
        <end position="29"/>
    </location>
</feature>
<feature type="region of interest" description="Disordered" evidence="1">
    <location>
        <begin position="484"/>
        <end position="540"/>
    </location>
</feature>
<comment type="caution">
    <text evidence="2">The sequence shown here is derived from an EMBL/GenBank/DDBJ whole genome shotgun (WGS) entry which is preliminary data.</text>
</comment>
<feature type="compositionally biased region" description="Polar residues" evidence="1">
    <location>
        <begin position="485"/>
        <end position="494"/>
    </location>
</feature>
<evidence type="ECO:0000313" key="2">
    <source>
        <dbReference type="EMBL" id="KAH7358546.1"/>
    </source>
</evidence>
<dbReference type="OrthoDB" id="10563637at2759"/>
<dbReference type="AlphaFoldDB" id="A0A8K0TE85"/>
<feature type="compositionally biased region" description="Pro residues" evidence="1">
    <location>
        <begin position="407"/>
        <end position="428"/>
    </location>
</feature>
<evidence type="ECO:0000256" key="1">
    <source>
        <dbReference type="SAM" id="MobiDB-lite"/>
    </source>
</evidence>
<gene>
    <name evidence="2" type="ORF">B0T11DRAFT_319604</name>
</gene>
<protein>
    <recommendedName>
        <fullName evidence="4">F-box domain-containing protein</fullName>
    </recommendedName>
</protein>
<reference evidence="2" key="1">
    <citation type="journal article" date="2021" name="Nat. Commun.">
        <title>Genetic determinants of endophytism in the Arabidopsis root mycobiome.</title>
        <authorList>
            <person name="Mesny F."/>
            <person name="Miyauchi S."/>
            <person name="Thiergart T."/>
            <person name="Pickel B."/>
            <person name="Atanasova L."/>
            <person name="Karlsson M."/>
            <person name="Huettel B."/>
            <person name="Barry K.W."/>
            <person name="Haridas S."/>
            <person name="Chen C."/>
            <person name="Bauer D."/>
            <person name="Andreopoulos W."/>
            <person name="Pangilinan J."/>
            <person name="LaButti K."/>
            <person name="Riley R."/>
            <person name="Lipzen A."/>
            <person name="Clum A."/>
            <person name="Drula E."/>
            <person name="Henrissat B."/>
            <person name="Kohler A."/>
            <person name="Grigoriev I.V."/>
            <person name="Martin F.M."/>
            <person name="Hacquard S."/>
        </authorList>
    </citation>
    <scope>NUCLEOTIDE SEQUENCE</scope>
    <source>
        <strain evidence="2">MPI-CAGE-AT-0016</strain>
    </source>
</reference>
<evidence type="ECO:0000313" key="3">
    <source>
        <dbReference type="Proteomes" id="UP000813385"/>
    </source>
</evidence>
<feature type="region of interest" description="Disordered" evidence="1">
    <location>
        <begin position="1"/>
        <end position="29"/>
    </location>
</feature>
<name>A0A8K0TE85_9PEZI</name>